<evidence type="ECO:0000313" key="4">
    <source>
        <dbReference type="EMBL" id="CAI0406638.1"/>
    </source>
</evidence>
<accession>A0AAV0JAA9</accession>
<feature type="domain" description="DC1" evidence="3">
    <location>
        <begin position="99"/>
        <end position="144"/>
    </location>
</feature>
<dbReference type="Proteomes" id="UP001154282">
    <property type="component" value="Unassembled WGS sequence"/>
</dbReference>
<feature type="compositionally biased region" description="Polar residues" evidence="2">
    <location>
        <begin position="327"/>
        <end position="338"/>
    </location>
</feature>
<keyword evidence="1" id="KW-0677">Repeat</keyword>
<dbReference type="SUPFAM" id="SSF57889">
    <property type="entry name" value="Cysteine-rich domain"/>
    <property type="match status" value="2"/>
</dbReference>
<feature type="region of interest" description="Disordered" evidence="2">
    <location>
        <begin position="301"/>
        <end position="362"/>
    </location>
</feature>
<proteinExistence type="predicted"/>
<evidence type="ECO:0000259" key="3">
    <source>
        <dbReference type="Pfam" id="PF03107"/>
    </source>
</evidence>
<dbReference type="PANTHER" id="PTHR46288:SF17">
    <property type="entry name" value="CYSTEINE_HISTIDINE-RICH C1 DOMAIN PROTEIN"/>
    <property type="match status" value="1"/>
</dbReference>
<keyword evidence="5" id="KW-1185">Reference proteome</keyword>
<dbReference type="InterPro" id="IPR004146">
    <property type="entry name" value="DC1"/>
</dbReference>
<protein>
    <recommendedName>
        <fullName evidence="3">DC1 domain-containing protein</fullName>
    </recommendedName>
</protein>
<evidence type="ECO:0000256" key="1">
    <source>
        <dbReference type="ARBA" id="ARBA00022737"/>
    </source>
</evidence>
<sequence length="484" mass="53430">MERRHDRGFQSLKDTIFWPYSSWIFTPHRLTVQRRSQDGPFYNRLKISSICHPPKDLQSQGKTQQGSCISNKNHHLDCSVEQQKKKKMDAKEEPKLQHFSHQHPFTRSVSPGNIACNGCNLGIASGKDYYACRTCNSFSLHKVCFHLPRTTTHPAHPDSKLTLAVSPPESSAAAQVRCKACTKSISGFYYSCGGTFYHNLCLALPLSVMISGHPHPLKIHFCPPYDFSCDLCLKPSYKGWLYRCRFCEFDAHIACAISHKNSEPATLPESLVRQISNCSQSGQEIMQLLPLRLGIRTAAAAAAGDEKSGEKNSPRRRTSADQEEKVSAQTEPLMNSTTQQQQQQGNPATPPGKSPVSGSRVSSVSEVPSYQFSDMCFSIDLHKSYSDGSHLGSNNGRERKVIPEAPAPPAFAGGGRGEAGSKNWGDSYKLLHNNANGKPARKDEKKIANAYGIHGSGKKPSCISESDEDTGCSCWRRLIMFCCS</sequence>
<dbReference type="EMBL" id="CAMGYJ010000004">
    <property type="protein sequence ID" value="CAI0406638.1"/>
    <property type="molecule type" value="Genomic_DNA"/>
</dbReference>
<dbReference type="Pfam" id="PF03107">
    <property type="entry name" value="C1_2"/>
    <property type="match status" value="2"/>
</dbReference>
<organism evidence="4 5">
    <name type="scientific">Linum tenue</name>
    <dbReference type="NCBI Taxonomy" id="586396"/>
    <lineage>
        <taxon>Eukaryota</taxon>
        <taxon>Viridiplantae</taxon>
        <taxon>Streptophyta</taxon>
        <taxon>Embryophyta</taxon>
        <taxon>Tracheophyta</taxon>
        <taxon>Spermatophyta</taxon>
        <taxon>Magnoliopsida</taxon>
        <taxon>eudicotyledons</taxon>
        <taxon>Gunneridae</taxon>
        <taxon>Pentapetalae</taxon>
        <taxon>rosids</taxon>
        <taxon>fabids</taxon>
        <taxon>Malpighiales</taxon>
        <taxon>Linaceae</taxon>
        <taxon>Linum</taxon>
    </lineage>
</organism>
<name>A0AAV0JAA9_9ROSI</name>
<dbReference type="PANTHER" id="PTHR46288">
    <property type="entry name" value="PHORBOL-ESTER/DAG-TYPE DOMAIN-CONTAINING PROTEIN"/>
    <property type="match status" value="1"/>
</dbReference>
<feature type="domain" description="DC1" evidence="3">
    <location>
        <begin position="212"/>
        <end position="256"/>
    </location>
</feature>
<comment type="caution">
    <text evidence="4">The sequence shown here is derived from an EMBL/GenBank/DDBJ whole genome shotgun (WGS) entry which is preliminary data.</text>
</comment>
<feature type="compositionally biased region" description="Basic and acidic residues" evidence="2">
    <location>
        <begin position="304"/>
        <end position="326"/>
    </location>
</feature>
<evidence type="ECO:0000256" key="2">
    <source>
        <dbReference type="SAM" id="MobiDB-lite"/>
    </source>
</evidence>
<dbReference type="AlphaFoldDB" id="A0AAV0JAA9"/>
<dbReference type="InterPro" id="IPR046349">
    <property type="entry name" value="C1-like_sf"/>
</dbReference>
<gene>
    <name evidence="4" type="ORF">LITE_LOCUS13291</name>
</gene>
<feature type="region of interest" description="Disordered" evidence="2">
    <location>
        <begin position="390"/>
        <end position="419"/>
    </location>
</feature>
<evidence type="ECO:0000313" key="5">
    <source>
        <dbReference type="Proteomes" id="UP001154282"/>
    </source>
</evidence>
<reference evidence="4" key="1">
    <citation type="submission" date="2022-08" db="EMBL/GenBank/DDBJ databases">
        <authorList>
            <person name="Gutierrez-Valencia J."/>
        </authorList>
    </citation>
    <scope>NUCLEOTIDE SEQUENCE</scope>
</reference>